<gene>
    <name evidence="1" type="ORF">SSLN_LOCUS17650</name>
</gene>
<proteinExistence type="predicted"/>
<dbReference type="EMBL" id="UYSU01042871">
    <property type="protein sequence ID" value="VDM04036.1"/>
    <property type="molecule type" value="Genomic_DNA"/>
</dbReference>
<evidence type="ECO:0000313" key="1">
    <source>
        <dbReference type="EMBL" id="VDM04036.1"/>
    </source>
</evidence>
<evidence type="ECO:0000313" key="2">
    <source>
        <dbReference type="Proteomes" id="UP000275846"/>
    </source>
</evidence>
<dbReference type="OrthoDB" id="6310080at2759"/>
<reference evidence="1 2" key="2">
    <citation type="submission" date="2018-11" db="EMBL/GenBank/DDBJ databases">
        <authorList>
            <consortium name="Pathogen Informatics"/>
        </authorList>
    </citation>
    <scope>NUCLEOTIDE SEQUENCE [LARGE SCALE GENOMIC DNA]</scope>
    <source>
        <strain evidence="1 2">NST_G2</strain>
    </source>
</reference>
<dbReference type="Proteomes" id="UP000275846">
    <property type="component" value="Unassembled WGS sequence"/>
</dbReference>
<dbReference type="AlphaFoldDB" id="A0A183TMF2"/>
<accession>A0A183TMF2</accession>
<sequence length="73" mass="8320">MNRFTATCDNFVHTINTTKMVVMPPTATHHRLRCINVNDTELQAIDTFTYLSSNLSRSSKIDAEVTLWIFKAS</sequence>
<name>A0A183TMF2_SCHSO</name>
<evidence type="ECO:0000313" key="3">
    <source>
        <dbReference type="WBParaSite" id="SSLN_0001832001-mRNA-1"/>
    </source>
</evidence>
<protein>
    <submittedName>
        <fullName evidence="1 3">Uncharacterized protein</fullName>
    </submittedName>
</protein>
<reference evidence="3" key="1">
    <citation type="submission" date="2016-06" db="UniProtKB">
        <authorList>
            <consortium name="WormBaseParasite"/>
        </authorList>
    </citation>
    <scope>IDENTIFICATION</scope>
</reference>
<organism evidence="3">
    <name type="scientific">Schistocephalus solidus</name>
    <name type="common">Tapeworm</name>
    <dbReference type="NCBI Taxonomy" id="70667"/>
    <lineage>
        <taxon>Eukaryota</taxon>
        <taxon>Metazoa</taxon>
        <taxon>Spiralia</taxon>
        <taxon>Lophotrochozoa</taxon>
        <taxon>Platyhelminthes</taxon>
        <taxon>Cestoda</taxon>
        <taxon>Eucestoda</taxon>
        <taxon>Diphyllobothriidea</taxon>
        <taxon>Diphyllobothriidae</taxon>
        <taxon>Schistocephalus</taxon>
    </lineage>
</organism>
<keyword evidence="2" id="KW-1185">Reference proteome</keyword>
<dbReference type="WBParaSite" id="SSLN_0001832001-mRNA-1">
    <property type="protein sequence ID" value="SSLN_0001832001-mRNA-1"/>
    <property type="gene ID" value="SSLN_0001832001"/>
</dbReference>